<reference evidence="1 2" key="1">
    <citation type="journal article" date="2015" name="Geomicrobiol. J.">
        <title>Caldisalinibacter kiritimatiensis gen. nov., sp. nov., a moderately thermohalophilic thiosulfate-reducing bacterium from a hypersaline microbial mat.</title>
        <authorList>
            <person name="Ben Hania W."/>
            <person name="Joseph M."/>
            <person name="Fiebig A."/>
            <person name="Bunk B."/>
            <person name="Klenk H.-P."/>
            <person name="Fardeau M.-L."/>
            <person name="Spring S."/>
        </authorList>
    </citation>
    <scope>NUCLEOTIDE SEQUENCE [LARGE SCALE GENOMIC DNA]</scope>
    <source>
        <strain evidence="1 2">L21-TH-D2</strain>
    </source>
</reference>
<gene>
    <name evidence="1" type="ORF">L21TH_1115</name>
</gene>
<dbReference type="RefSeq" id="WP_006311270.1">
    <property type="nucleotide sequence ID" value="NZ_ARZA01000111.1"/>
</dbReference>
<keyword evidence="2" id="KW-1185">Reference proteome</keyword>
<dbReference type="OrthoDB" id="1681497at2"/>
<sequence length="143" mass="16397">MNNINYDALINDLSKCCLDDVYCQSCQGNNCLIGYAKNQLMYALKNNEEFIDGGLEYLPLFDVKTYDEDVVLKSIGNILKQCRNCKTYHDEDCIINIIRSALEIIILGESHEYEGSVLMYLAAISKENPEVAMKIKQYFDEVR</sequence>
<accession>R1CW20</accession>
<dbReference type="EMBL" id="ARZA01000111">
    <property type="protein sequence ID" value="EOD00839.1"/>
    <property type="molecule type" value="Genomic_DNA"/>
</dbReference>
<organism evidence="1 2">
    <name type="scientific">Caldisalinibacter kiritimatiensis</name>
    <dbReference type="NCBI Taxonomy" id="1304284"/>
    <lineage>
        <taxon>Bacteria</taxon>
        <taxon>Bacillati</taxon>
        <taxon>Bacillota</taxon>
        <taxon>Tissierellia</taxon>
        <taxon>Tissierellales</taxon>
        <taxon>Thermohalobacteraceae</taxon>
        <taxon>Caldisalinibacter</taxon>
    </lineage>
</organism>
<dbReference type="AlphaFoldDB" id="R1CW20"/>
<evidence type="ECO:0000313" key="2">
    <source>
        <dbReference type="Proteomes" id="UP000013378"/>
    </source>
</evidence>
<dbReference type="eggNOG" id="ENOG50333K8">
    <property type="taxonomic scope" value="Bacteria"/>
</dbReference>
<name>R1CW20_9FIRM</name>
<comment type="caution">
    <text evidence="1">The sequence shown here is derived from an EMBL/GenBank/DDBJ whole genome shotgun (WGS) entry which is preliminary data.</text>
</comment>
<dbReference type="Proteomes" id="UP000013378">
    <property type="component" value="Unassembled WGS sequence"/>
</dbReference>
<dbReference type="PATRIC" id="fig|1304284.3.peg.1092"/>
<proteinExistence type="predicted"/>
<dbReference type="STRING" id="1304284.L21TH_1115"/>
<protein>
    <submittedName>
        <fullName evidence="1">Uncharacterized protein</fullName>
    </submittedName>
</protein>
<evidence type="ECO:0000313" key="1">
    <source>
        <dbReference type="EMBL" id="EOD00839.1"/>
    </source>
</evidence>